<name>A0AA39C540_9HYME</name>
<dbReference type="PANTHER" id="PTHR47890:SF1">
    <property type="entry name" value="LD24308P"/>
    <property type="match status" value="1"/>
</dbReference>
<dbReference type="AlphaFoldDB" id="A0AA39C540"/>
<gene>
    <name evidence="1" type="ORF">PV328_011642</name>
</gene>
<protein>
    <submittedName>
        <fullName evidence="1">Uncharacterized protein</fullName>
    </submittedName>
</protein>
<comment type="caution">
    <text evidence="1">The sequence shown here is derived from an EMBL/GenBank/DDBJ whole genome shotgun (WGS) entry which is preliminary data.</text>
</comment>
<accession>A0AA39C540</accession>
<organism evidence="1 2">
    <name type="scientific">Microctonus aethiopoides</name>
    <dbReference type="NCBI Taxonomy" id="144406"/>
    <lineage>
        <taxon>Eukaryota</taxon>
        <taxon>Metazoa</taxon>
        <taxon>Ecdysozoa</taxon>
        <taxon>Arthropoda</taxon>
        <taxon>Hexapoda</taxon>
        <taxon>Insecta</taxon>
        <taxon>Pterygota</taxon>
        <taxon>Neoptera</taxon>
        <taxon>Endopterygota</taxon>
        <taxon>Hymenoptera</taxon>
        <taxon>Apocrita</taxon>
        <taxon>Ichneumonoidea</taxon>
        <taxon>Braconidae</taxon>
        <taxon>Euphorinae</taxon>
        <taxon>Microctonus</taxon>
    </lineage>
</organism>
<reference evidence="1" key="2">
    <citation type="submission" date="2023-03" db="EMBL/GenBank/DDBJ databases">
        <authorList>
            <person name="Inwood S.N."/>
            <person name="Skelly J.G."/>
            <person name="Guhlin J."/>
            <person name="Harrop T.W.R."/>
            <person name="Goldson S.G."/>
            <person name="Dearden P.K."/>
        </authorList>
    </citation>
    <scope>NUCLEOTIDE SEQUENCE</scope>
    <source>
        <strain evidence="1">Irish</strain>
        <tissue evidence="1">Whole body</tissue>
    </source>
</reference>
<evidence type="ECO:0000313" key="1">
    <source>
        <dbReference type="EMBL" id="KAK0157962.1"/>
    </source>
</evidence>
<dbReference type="Pfam" id="PF16061">
    <property type="entry name" value="DUF4803"/>
    <property type="match status" value="1"/>
</dbReference>
<evidence type="ECO:0000313" key="2">
    <source>
        <dbReference type="Proteomes" id="UP001168990"/>
    </source>
</evidence>
<dbReference type="EMBL" id="JAQQBS010001425">
    <property type="protein sequence ID" value="KAK0157962.1"/>
    <property type="molecule type" value="Genomic_DNA"/>
</dbReference>
<keyword evidence="2" id="KW-1185">Reference proteome</keyword>
<dbReference type="Proteomes" id="UP001168990">
    <property type="component" value="Unassembled WGS sequence"/>
</dbReference>
<dbReference type="InterPro" id="IPR032062">
    <property type="entry name" value="DUF4803"/>
</dbReference>
<proteinExistence type="predicted"/>
<dbReference type="PANTHER" id="PTHR47890">
    <property type="entry name" value="LD24308P"/>
    <property type="match status" value="1"/>
</dbReference>
<reference evidence="1" key="1">
    <citation type="journal article" date="2023" name="bioRxiv">
        <title>Scaffold-level genome assemblies of two parasitoid biocontrol wasps reveal the parthenogenesis mechanism and an associated novel virus.</title>
        <authorList>
            <person name="Inwood S."/>
            <person name="Skelly J."/>
            <person name="Guhlin J."/>
            <person name="Harrop T."/>
            <person name="Goldson S."/>
            <person name="Dearden P."/>
        </authorList>
    </citation>
    <scope>NUCLEOTIDE SEQUENCE</scope>
    <source>
        <strain evidence="1">Irish</strain>
        <tissue evidence="1">Whole body</tissue>
    </source>
</reference>
<sequence>MYITHTDGIYPERKMTLKLVSLLVILIIYGQATEQFILNFMDIEHILEWITVVIRLRNAIDDISGFPRHNVLLLMKRFDEISSEISALDTHMDIRLSEILKTLLDNHQITVDLALEKRKLCDCINIVNRLYDDSLKYTFDTKYHNDTLEMFRNSVLTGSRSISNTLRDIESLIVPSFGNQIVPGFLSLTLQLELQNLPTDCSKYVSAQQRMYYIYVQIIIAEVKGFITLERVYTSMWLMNKSQNKYDNEVKDAKDNFKSRVKKYFKMFVQSMNKLPRHLRQCDVNPPIRDVNFIEVQNFSRAIIFNKYFRKDTQCWLCMGESELVYYGISHMNTTIFNCKKSHDTLTTCPAGFDGN</sequence>